<feature type="binding site" evidence="19">
    <location>
        <position position="576"/>
    </location>
    <ligand>
        <name>ATP</name>
        <dbReference type="ChEBI" id="CHEBI:30616"/>
    </ligand>
</feature>
<dbReference type="EMBL" id="JACBKZ010000013">
    <property type="protein sequence ID" value="KAF5935197.1"/>
    <property type="molecule type" value="Genomic_DNA"/>
</dbReference>
<keyword evidence="4 18" id="KW-0808">Transferase</keyword>
<dbReference type="InterPro" id="IPR051343">
    <property type="entry name" value="G-type_lectin_kinases/EP1-like"/>
</dbReference>
<dbReference type="InterPro" id="IPR011009">
    <property type="entry name" value="Kinase-like_dom_sf"/>
</dbReference>
<keyword evidence="25" id="KW-1185">Reference proteome</keyword>
<gene>
    <name evidence="24" type="ORF">HYC85_026326</name>
</gene>
<comment type="catalytic activity">
    <reaction evidence="16 18">
        <text>L-threonyl-[protein] + ATP = O-phospho-L-threonyl-[protein] + ADP + H(+)</text>
        <dbReference type="Rhea" id="RHEA:46608"/>
        <dbReference type="Rhea" id="RHEA-COMP:11060"/>
        <dbReference type="Rhea" id="RHEA-COMP:11605"/>
        <dbReference type="ChEBI" id="CHEBI:15378"/>
        <dbReference type="ChEBI" id="CHEBI:30013"/>
        <dbReference type="ChEBI" id="CHEBI:30616"/>
        <dbReference type="ChEBI" id="CHEBI:61977"/>
        <dbReference type="ChEBI" id="CHEBI:456216"/>
        <dbReference type="EC" id="2.7.11.1"/>
    </reaction>
</comment>
<comment type="similarity">
    <text evidence="18">Belongs to the protein kinase superfamily. Ser/Thr protein kinase family.</text>
</comment>
<dbReference type="InterPro" id="IPR036426">
    <property type="entry name" value="Bulb-type_lectin_dom_sf"/>
</dbReference>
<keyword evidence="8 18" id="KW-0547">Nucleotide-binding</keyword>
<dbReference type="Gene3D" id="1.10.510.10">
    <property type="entry name" value="Transferase(Phosphotransferase) domain 1"/>
    <property type="match status" value="1"/>
</dbReference>
<dbReference type="InterPro" id="IPR017441">
    <property type="entry name" value="Protein_kinase_ATP_BS"/>
</dbReference>
<dbReference type="GO" id="GO:0048544">
    <property type="term" value="P:recognition of pollen"/>
    <property type="evidence" value="ECO:0007669"/>
    <property type="project" value="InterPro"/>
</dbReference>
<keyword evidence="5 21" id="KW-0812">Transmembrane</keyword>
<feature type="region of interest" description="Disordered" evidence="20">
    <location>
        <begin position="1"/>
        <end position="28"/>
    </location>
</feature>
<dbReference type="Pfam" id="PF00069">
    <property type="entry name" value="Pkinase"/>
    <property type="match status" value="1"/>
</dbReference>
<dbReference type="GO" id="GO:0030246">
    <property type="term" value="F:carbohydrate binding"/>
    <property type="evidence" value="ECO:0007669"/>
    <property type="project" value="UniProtKB-KW"/>
</dbReference>
<evidence type="ECO:0000256" key="3">
    <source>
        <dbReference type="ARBA" id="ARBA00022536"/>
    </source>
</evidence>
<keyword evidence="9 18" id="KW-0418">Kinase</keyword>
<dbReference type="Gene3D" id="2.90.10.10">
    <property type="entry name" value="Bulb-type lectin domain"/>
    <property type="match status" value="2"/>
</dbReference>
<feature type="domain" description="Bulb-type lectin" evidence="23">
    <location>
        <begin position="72"/>
        <end position="190"/>
    </location>
</feature>
<dbReference type="PANTHER" id="PTHR47976:SF7">
    <property type="entry name" value="RECEPTOR-LIKE SERINE_THREONINE-PROTEIN KINASE"/>
    <property type="match status" value="1"/>
</dbReference>
<dbReference type="FunFam" id="2.90.10.10:FF:000026">
    <property type="entry name" value="Serine/threonine-protein kinase"/>
    <property type="match status" value="1"/>
</dbReference>
<dbReference type="PANTHER" id="PTHR47976">
    <property type="entry name" value="G-TYPE LECTIN S-RECEPTOR-LIKE SERINE/THREONINE-PROTEIN KINASE SD2-5"/>
    <property type="match status" value="1"/>
</dbReference>
<proteinExistence type="inferred from homology"/>
<evidence type="ECO:0000256" key="2">
    <source>
        <dbReference type="ARBA" id="ARBA00022527"/>
    </source>
</evidence>
<reference evidence="24 25" key="2">
    <citation type="submission" date="2020-07" db="EMBL/GenBank/DDBJ databases">
        <title>Genome assembly of wild tea tree DASZ reveals pedigree and selection history of tea varieties.</title>
        <authorList>
            <person name="Zhang W."/>
        </authorList>
    </citation>
    <scope>NUCLEOTIDE SEQUENCE [LARGE SCALE GENOMIC DNA]</scope>
    <source>
        <strain evidence="25">cv. G240</strain>
        <tissue evidence="24">Leaf</tissue>
    </source>
</reference>
<dbReference type="Proteomes" id="UP000593564">
    <property type="component" value="Unassembled WGS sequence"/>
</dbReference>
<keyword evidence="3" id="KW-0245">EGF-like domain</keyword>
<evidence type="ECO:0000256" key="13">
    <source>
        <dbReference type="ARBA" id="ARBA00023157"/>
    </source>
</evidence>
<keyword evidence="6" id="KW-0732">Signal</keyword>
<dbReference type="PROSITE" id="PS50011">
    <property type="entry name" value="PROTEIN_KINASE_DOM"/>
    <property type="match status" value="1"/>
</dbReference>
<feature type="domain" description="Protein kinase" evidence="22">
    <location>
        <begin position="547"/>
        <end position="830"/>
    </location>
</feature>
<dbReference type="EC" id="2.7.11.1" evidence="18"/>
<evidence type="ECO:0000256" key="14">
    <source>
        <dbReference type="ARBA" id="ARBA00023170"/>
    </source>
</evidence>
<evidence type="ECO:0000256" key="6">
    <source>
        <dbReference type="ARBA" id="ARBA00022729"/>
    </source>
</evidence>
<dbReference type="FunFam" id="2.90.10.10:FF:000013">
    <property type="entry name" value="G-type lectin S-receptor-like serine/threonine-protein kinase LECRK1"/>
    <property type="match status" value="1"/>
</dbReference>
<sequence length="833" mass="93045">MTAEKGKGSVRGQIEGFANDEGGESKAEKGSAQERALFTSMAVAILIFFLIILSSTLLHTITIEAQQQRNSSISLGSSLTPTTNSSWLSRSGLYAFGFYPEGNGYAVGVFLAGIPENTIVWTANRDKPPVPSNATLALTSDGRLILQQPQSQDVTYIADISQPAFEASMLDSGNFVLYDSNHNVIWQSFRLPTDTILSGQPLLAGLDLFSSVSGTNHSTGIFRLVMQRDGNLVQYPASAIESRYAYWASGTYQNGDNCSLNLDGDGHLYLLNATSTNIFNLTKGEPPTKEKIYMMKIDVDGIFRVYSRILDPNANWSILWQSSNDNCHSLGLCGLNGFCVLNDNIADCRCIPGFVYVNPISWASGCMRNFTTESCKTIDGDGNSRYNISPLENTVWDDDSYMVLQLNSRKECEDACLQDCSCEAALYKDGKCRKQRFPLRFGRRSVDDSNVALIKVGNYSSPNTKGVLTDSDHPPKKPKRKQRLDILVIGVSLIAIALMVLAISSVLMYRNHVWVYKKISEKGNAVELGEDAALRTFTFKELEQVTNGFNEELGRGASGTVFKGFISYNQKDVAVKRLERLLTEGEREFQTEIRVIGRAHHRNLVQMIGYCLDGPNRLLVYEYMRNGSLANFIFTPENRPSWDERIGIALDIARGILYLHEECETQIIHCDIKPQNILMGDHGRAKICDFGLAKLLKPDQTKTFTAMRGTKGYVAPEWHRKLPVTVKVDVYSFGVMLLEIICCRKCLEWSLAEEEAVLEEWVYDCFQAKELHKLLVDKEEVEKKKLERVVKIGLWCIQDDPSLRPSMKKVMLMLEGTVDIPVPPSPTSFLSTI</sequence>
<dbReference type="PIRSF" id="PIRSF000641">
    <property type="entry name" value="SRK"/>
    <property type="match status" value="1"/>
</dbReference>
<reference evidence="25" key="1">
    <citation type="journal article" date="2020" name="Nat. Commun.">
        <title>Genome assembly of wild tea tree DASZ reveals pedigree and selection history of tea varieties.</title>
        <authorList>
            <person name="Zhang W."/>
            <person name="Zhang Y."/>
            <person name="Qiu H."/>
            <person name="Guo Y."/>
            <person name="Wan H."/>
            <person name="Zhang X."/>
            <person name="Scossa F."/>
            <person name="Alseekh S."/>
            <person name="Zhang Q."/>
            <person name="Wang P."/>
            <person name="Xu L."/>
            <person name="Schmidt M.H."/>
            <person name="Jia X."/>
            <person name="Li D."/>
            <person name="Zhu A."/>
            <person name="Guo F."/>
            <person name="Chen W."/>
            <person name="Ni D."/>
            <person name="Usadel B."/>
            <person name="Fernie A.R."/>
            <person name="Wen W."/>
        </authorList>
    </citation>
    <scope>NUCLEOTIDE SEQUENCE [LARGE SCALE GENOMIC DNA]</scope>
    <source>
        <strain evidence="25">cv. G240</strain>
    </source>
</reference>
<organism evidence="24 25">
    <name type="scientific">Camellia sinensis</name>
    <name type="common">Tea plant</name>
    <name type="synonym">Thea sinensis</name>
    <dbReference type="NCBI Taxonomy" id="4442"/>
    <lineage>
        <taxon>Eukaryota</taxon>
        <taxon>Viridiplantae</taxon>
        <taxon>Streptophyta</taxon>
        <taxon>Embryophyta</taxon>
        <taxon>Tracheophyta</taxon>
        <taxon>Spermatophyta</taxon>
        <taxon>Magnoliopsida</taxon>
        <taxon>eudicotyledons</taxon>
        <taxon>Gunneridae</taxon>
        <taxon>Pentapetalae</taxon>
        <taxon>asterids</taxon>
        <taxon>Ericales</taxon>
        <taxon>Theaceae</taxon>
        <taxon>Camellia</taxon>
    </lineage>
</organism>
<protein>
    <recommendedName>
        <fullName evidence="18">Receptor-like serine/threonine-protein kinase</fullName>
        <ecNumber evidence="18">2.7.11.1</ecNumber>
    </recommendedName>
</protein>
<dbReference type="InterPro" id="IPR024171">
    <property type="entry name" value="SRK-like_kinase"/>
</dbReference>
<dbReference type="PROSITE" id="PS00108">
    <property type="entry name" value="PROTEIN_KINASE_ST"/>
    <property type="match status" value="1"/>
</dbReference>
<evidence type="ECO:0000256" key="17">
    <source>
        <dbReference type="ARBA" id="ARBA00048679"/>
    </source>
</evidence>
<evidence type="ECO:0000256" key="16">
    <source>
        <dbReference type="ARBA" id="ARBA00047899"/>
    </source>
</evidence>
<evidence type="ECO:0000313" key="25">
    <source>
        <dbReference type="Proteomes" id="UP000593564"/>
    </source>
</evidence>
<comment type="caution">
    <text evidence="24">The sequence shown here is derived from an EMBL/GenBank/DDBJ whole genome shotgun (WGS) entry which is preliminary data.</text>
</comment>
<evidence type="ECO:0000256" key="19">
    <source>
        <dbReference type="PROSITE-ProRule" id="PRU10141"/>
    </source>
</evidence>
<dbReference type="Gene3D" id="3.30.200.20">
    <property type="entry name" value="Phosphorylase Kinase, domain 1"/>
    <property type="match status" value="1"/>
</dbReference>
<dbReference type="InterPro" id="IPR000858">
    <property type="entry name" value="S_locus_glycoprot_dom"/>
</dbReference>
<dbReference type="PROSITE" id="PS00107">
    <property type="entry name" value="PROTEIN_KINASE_ATP"/>
    <property type="match status" value="1"/>
</dbReference>
<dbReference type="FunFam" id="1.10.510.10:FF:000237">
    <property type="entry name" value="G-type lectin S-receptor-like serine/threonine-protein kinase"/>
    <property type="match status" value="1"/>
</dbReference>
<evidence type="ECO:0000256" key="15">
    <source>
        <dbReference type="ARBA" id="ARBA00023180"/>
    </source>
</evidence>
<dbReference type="InterPro" id="IPR000719">
    <property type="entry name" value="Prot_kinase_dom"/>
</dbReference>
<evidence type="ECO:0000256" key="18">
    <source>
        <dbReference type="PIRNR" id="PIRNR000641"/>
    </source>
</evidence>
<evidence type="ECO:0000256" key="5">
    <source>
        <dbReference type="ARBA" id="ARBA00022692"/>
    </source>
</evidence>
<evidence type="ECO:0000256" key="4">
    <source>
        <dbReference type="ARBA" id="ARBA00022679"/>
    </source>
</evidence>
<comment type="catalytic activity">
    <reaction evidence="17 18">
        <text>L-seryl-[protein] + ATP = O-phospho-L-seryl-[protein] + ADP + H(+)</text>
        <dbReference type="Rhea" id="RHEA:17989"/>
        <dbReference type="Rhea" id="RHEA-COMP:9863"/>
        <dbReference type="Rhea" id="RHEA-COMP:11604"/>
        <dbReference type="ChEBI" id="CHEBI:15378"/>
        <dbReference type="ChEBI" id="CHEBI:29999"/>
        <dbReference type="ChEBI" id="CHEBI:30616"/>
        <dbReference type="ChEBI" id="CHEBI:83421"/>
        <dbReference type="ChEBI" id="CHEBI:456216"/>
        <dbReference type="EC" id="2.7.11.1"/>
    </reaction>
</comment>
<evidence type="ECO:0000256" key="21">
    <source>
        <dbReference type="SAM" id="Phobius"/>
    </source>
</evidence>
<dbReference type="InterPro" id="IPR008271">
    <property type="entry name" value="Ser/Thr_kinase_AS"/>
</dbReference>
<evidence type="ECO:0000256" key="10">
    <source>
        <dbReference type="ARBA" id="ARBA00022840"/>
    </source>
</evidence>
<evidence type="ECO:0000256" key="1">
    <source>
        <dbReference type="ARBA" id="ARBA00004479"/>
    </source>
</evidence>
<feature type="transmembrane region" description="Helical" evidence="21">
    <location>
        <begin position="486"/>
        <end position="509"/>
    </location>
</feature>
<keyword evidence="2 18" id="KW-0723">Serine/threonine-protein kinase</keyword>
<name>A0A7J7G3V7_CAMSI</name>
<dbReference type="Pfam" id="PF00954">
    <property type="entry name" value="S_locus_glycop"/>
    <property type="match status" value="1"/>
</dbReference>
<dbReference type="PROSITE" id="PS50927">
    <property type="entry name" value="BULB_LECTIN"/>
    <property type="match status" value="1"/>
</dbReference>
<keyword evidence="10 18" id="KW-0067">ATP-binding</keyword>
<dbReference type="Pfam" id="PF01453">
    <property type="entry name" value="B_lectin"/>
    <property type="match status" value="1"/>
</dbReference>
<dbReference type="AlphaFoldDB" id="A0A7J7G3V7"/>
<dbReference type="SUPFAM" id="SSF51110">
    <property type="entry name" value="alpha-D-mannose-specific plant lectins"/>
    <property type="match status" value="2"/>
</dbReference>
<keyword evidence="15" id="KW-0325">Glycoprotein</keyword>
<keyword evidence="14" id="KW-0675">Receptor</keyword>
<evidence type="ECO:0000313" key="24">
    <source>
        <dbReference type="EMBL" id="KAF5935197.1"/>
    </source>
</evidence>
<keyword evidence="13" id="KW-1015">Disulfide bond</keyword>
<comment type="subcellular location">
    <subcellularLocation>
        <location evidence="1">Membrane</location>
        <topology evidence="1">Single-pass type I membrane protein</topology>
    </subcellularLocation>
</comment>
<evidence type="ECO:0000256" key="8">
    <source>
        <dbReference type="ARBA" id="ARBA00022741"/>
    </source>
</evidence>
<dbReference type="SMART" id="SM00108">
    <property type="entry name" value="B_lectin"/>
    <property type="match status" value="2"/>
</dbReference>
<dbReference type="InterPro" id="IPR001480">
    <property type="entry name" value="Bulb-type_lectin_dom"/>
</dbReference>
<accession>A0A7J7G3V7</accession>
<dbReference type="SUPFAM" id="SSF56112">
    <property type="entry name" value="Protein kinase-like (PK-like)"/>
    <property type="match status" value="1"/>
</dbReference>
<feature type="transmembrane region" description="Helical" evidence="21">
    <location>
        <begin position="36"/>
        <end position="61"/>
    </location>
</feature>
<keyword evidence="11 21" id="KW-1133">Transmembrane helix</keyword>
<evidence type="ECO:0000256" key="9">
    <source>
        <dbReference type="ARBA" id="ARBA00022777"/>
    </source>
</evidence>
<evidence type="ECO:0000259" key="22">
    <source>
        <dbReference type="PROSITE" id="PS50011"/>
    </source>
</evidence>
<dbReference type="GO" id="GO:0016020">
    <property type="term" value="C:membrane"/>
    <property type="evidence" value="ECO:0007669"/>
    <property type="project" value="UniProtKB-SubCell"/>
</dbReference>
<evidence type="ECO:0000256" key="20">
    <source>
        <dbReference type="SAM" id="MobiDB-lite"/>
    </source>
</evidence>
<dbReference type="FunFam" id="3.30.200.20:FF:000059">
    <property type="entry name" value="S-receptor-like serine/threonine-protein kinase"/>
    <property type="match status" value="1"/>
</dbReference>
<keyword evidence="12 21" id="KW-0472">Membrane</keyword>
<dbReference type="GO" id="GO:0005524">
    <property type="term" value="F:ATP binding"/>
    <property type="evidence" value="ECO:0007669"/>
    <property type="project" value="UniProtKB-UniRule"/>
</dbReference>
<dbReference type="SMART" id="SM00220">
    <property type="entry name" value="S_TKc"/>
    <property type="match status" value="1"/>
</dbReference>
<evidence type="ECO:0000256" key="7">
    <source>
        <dbReference type="ARBA" id="ARBA00022734"/>
    </source>
</evidence>
<evidence type="ECO:0000259" key="23">
    <source>
        <dbReference type="PROSITE" id="PS50927"/>
    </source>
</evidence>
<keyword evidence="7" id="KW-0430">Lectin</keyword>
<evidence type="ECO:0000256" key="12">
    <source>
        <dbReference type="ARBA" id="ARBA00023136"/>
    </source>
</evidence>
<evidence type="ECO:0000256" key="11">
    <source>
        <dbReference type="ARBA" id="ARBA00022989"/>
    </source>
</evidence>
<dbReference type="GO" id="GO:0004674">
    <property type="term" value="F:protein serine/threonine kinase activity"/>
    <property type="evidence" value="ECO:0007669"/>
    <property type="project" value="UniProtKB-KW"/>
</dbReference>